<evidence type="ECO:0000313" key="1">
    <source>
        <dbReference type="EMBL" id="CAK7235552.1"/>
    </source>
</evidence>
<gene>
    <name evidence="1" type="ORF">SCUCBS95973_009307</name>
</gene>
<comment type="caution">
    <text evidence="1">The sequence shown here is derived from an EMBL/GenBank/DDBJ whole genome shotgun (WGS) entry which is preliminary data.</text>
</comment>
<proteinExistence type="predicted"/>
<evidence type="ECO:0000313" key="2">
    <source>
        <dbReference type="Proteomes" id="UP001642405"/>
    </source>
</evidence>
<organism evidence="1 2">
    <name type="scientific">Sporothrix curviconia</name>
    <dbReference type="NCBI Taxonomy" id="1260050"/>
    <lineage>
        <taxon>Eukaryota</taxon>
        <taxon>Fungi</taxon>
        <taxon>Dikarya</taxon>
        <taxon>Ascomycota</taxon>
        <taxon>Pezizomycotina</taxon>
        <taxon>Sordariomycetes</taxon>
        <taxon>Sordariomycetidae</taxon>
        <taxon>Ophiostomatales</taxon>
        <taxon>Ophiostomataceae</taxon>
        <taxon>Sporothrix</taxon>
    </lineage>
</organism>
<evidence type="ECO:0008006" key="3">
    <source>
        <dbReference type="Google" id="ProtNLM"/>
    </source>
</evidence>
<protein>
    <recommendedName>
        <fullName evidence="3">Major facilitator superfamily transporter</fullName>
    </recommendedName>
</protein>
<dbReference type="InterPro" id="IPR036259">
    <property type="entry name" value="MFS_trans_sf"/>
</dbReference>
<dbReference type="Proteomes" id="UP001642405">
    <property type="component" value="Unassembled WGS sequence"/>
</dbReference>
<dbReference type="EMBL" id="CAWUHB010000100">
    <property type="protein sequence ID" value="CAK7235552.1"/>
    <property type="molecule type" value="Genomic_DNA"/>
</dbReference>
<accession>A0ABP0CTU2</accession>
<name>A0ABP0CTU2_9PEZI</name>
<sequence length="166" mass="18159">MSTISPIWPDLVTDDKQASATTTDTTLDVRETSDPELGTLDTTVSSSPPRPQLWPAILAYIHPPLPPDADHAGPPPDGGWAAWSTCVCAHLVFSNTWGFVNSFGIFQTFYADFLAPPQPPSTISWIGSVQVFLAFFLSAVTGRLGDAGYFRSCCRRAWPWAWRRGS</sequence>
<dbReference type="SUPFAM" id="SSF103473">
    <property type="entry name" value="MFS general substrate transporter"/>
    <property type="match status" value="1"/>
</dbReference>
<keyword evidence="2" id="KW-1185">Reference proteome</keyword>
<reference evidence="1 2" key="1">
    <citation type="submission" date="2024-01" db="EMBL/GenBank/DDBJ databases">
        <authorList>
            <person name="Allen C."/>
            <person name="Tagirdzhanova G."/>
        </authorList>
    </citation>
    <scope>NUCLEOTIDE SEQUENCE [LARGE SCALE GENOMIC DNA]</scope>
</reference>